<keyword evidence="7 9" id="KW-0704">Schiff base</keyword>
<dbReference type="Proteomes" id="UP001142610">
    <property type="component" value="Unassembled WGS sequence"/>
</dbReference>
<evidence type="ECO:0000256" key="3">
    <source>
        <dbReference type="ARBA" id="ARBA00022793"/>
    </source>
</evidence>
<proteinExistence type="inferred from homology"/>
<evidence type="ECO:0000313" key="15">
    <source>
        <dbReference type="Proteomes" id="UP001142610"/>
    </source>
</evidence>
<dbReference type="PIRSF" id="PIRSF006246">
    <property type="entry name" value="Asp_decarbox"/>
    <property type="match status" value="1"/>
</dbReference>
<name>A0A9X2RIH0_9PROT</name>
<feature type="active site" description="Schiff-base intermediate with substrate; via pyruvic acid" evidence="9 10">
    <location>
        <position position="25"/>
    </location>
</feature>
<evidence type="ECO:0000256" key="10">
    <source>
        <dbReference type="PIRSR" id="PIRSR006246-1"/>
    </source>
</evidence>
<keyword evidence="1 9" id="KW-0963">Cytoplasm</keyword>
<comment type="catalytic activity">
    <reaction evidence="9">
        <text>L-aspartate + H(+) = beta-alanine + CO2</text>
        <dbReference type="Rhea" id="RHEA:19497"/>
        <dbReference type="ChEBI" id="CHEBI:15378"/>
        <dbReference type="ChEBI" id="CHEBI:16526"/>
        <dbReference type="ChEBI" id="CHEBI:29991"/>
        <dbReference type="ChEBI" id="CHEBI:57966"/>
        <dbReference type="EC" id="4.1.1.11"/>
    </reaction>
</comment>
<feature type="active site" description="Proton donor" evidence="9 10">
    <location>
        <position position="58"/>
    </location>
</feature>
<evidence type="ECO:0000256" key="7">
    <source>
        <dbReference type="ARBA" id="ARBA00023270"/>
    </source>
</evidence>
<dbReference type="EC" id="4.1.1.11" evidence="9"/>
<comment type="subcellular location">
    <subcellularLocation>
        <location evidence="9">Cytoplasm</location>
    </subcellularLocation>
</comment>
<comment type="PTM">
    <text evidence="9 12">Is synthesized initially as an inactive proenzyme, which is activated by self-cleavage at a specific serine bond to produce a beta-subunit with a hydroxyl group at its C-terminus and an alpha-subunit with a pyruvoyl group at its N-terminus.</text>
</comment>
<dbReference type="NCBIfam" id="TIGR00223">
    <property type="entry name" value="panD"/>
    <property type="match status" value="1"/>
</dbReference>
<evidence type="ECO:0000256" key="12">
    <source>
        <dbReference type="PIRSR" id="PIRSR006246-3"/>
    </source>
</evidence>
<dbReference type="GO" id="GO:0006523">
    <property type="term" value="P:alanine biosynthetic process"/>
    <property type="evidence" value="ECO:0007669"/>
    <property type="project" value="InterPro"/>
</dbReference>
<evidence type="ECO:0000256" key="6">
    <source>
        <dbReference type="ARBA" id="ARBA00023239"/>
    </source>
</evidence>
<keyword evidence="6 9" id="KW-0456">Lyase</keyword>
<organism evidence="14 15">
    <name type="scientific">Parvularcula maris</name>
    <dbReference type="NCBI Taxonomy" id="2965077"/>
    <lineage>
        <taxon>Bacteria</taxon>
        <taxon>Pseudomonadati</taxon>
        <taxon>Pseudomonadota</taxon>
        <taxon>Alphaproteobacteria</taxon>
        <taxon>Parvularculales</taxon>
        <taxon>Parvularculaceae</taxon>
        <taxon>Parvularcula</taxon>
    </lineage>
</organism>
<feature type="chain" id="PRO_5041028264" description="Aspartate 1-decarboxylase alpha chain" evidence="9 13">
    <location>
        <begin position="25"/>
        <end position="120"/>
    </location>
</feature>
<dbReference type="PANTHER" id="PTHR21012">
    <property type="entry name" value="ASPARTATE 1-DECARBOXYLASE"/>
    <property type="match status" value="1"/>
</dbReference>
<feature type="modified residue" description="Pyruvic acid (Ser)" evidence="9 12">
    <location>
        <position position="25"/>
    </location>
</feature>
<evidence type="ECO:0000256" key="8">
    <source>
        <dbReference type="ARBA" id="ARBA00023317"/>
    </source>
</evidence>
<dbReference type="GO" id="GO:0004068">
    <property type="term" value="F:aspartate 1-decarboxylase activity"/>
    <property type="evidence" value="ECO:0007669"/>
    <property type="project" value="UniProtKB-UniRule"/>
</dbReference>
<protein>
    <recommendedName>
        <fullName evidence="9">Aspartate 1-decarboxylase</fullName>
        <ecNumber evidence="9">4.1.1.11</ecNumber>
    </recommendedName>
    <alternativeName>
        <fullName evidence="9">Aspartate alpha-decarboxylase</fullName>
    </alternativeName>
    <component>
        <recommendedName>
            <fullName evidence="9">Aspartate 1-decarboxylase beta chain</fullName>
        </recommendedName>
    </component>
    <component>
        <recommendedName>
            <fullName evidence="9">Aspartate 1-decarboxylase alpha chain</fullName>
        </recommendedName>
    </component>
</protein>
<dbReference type="Gene3D" id="2.40.40.20">
    <property type="match status" value="1"/>
</dbReference>
<feature type="binding site" evidence="9 11">
    <location>
        <begin position="73"/>
        <end position="75"/>
    </location>
    <ligand>
        <name>substrate</name>
    </ligand>
</feature>
<dbReference type="InterPro" id="IPR003190">
    <property type="entry name" value="Asp_decarbox"/>
</dbReference>
<evidence type="ECO:0000256" key="11">
    <source>
        <dbReference type="PIRSR" id="PIRSR006246-2"/>
    </source>
</evidence>
<dbReference type="InterPro" id="IPR009010">
    <property type="entry name" value="Asp_de-COase-like_dom_sf"/>
</dbReference>
<keyword evidence="3 9" id="KW-0210">Decarboxylase</keyword>
<comment type="function">
    <text evidence="9">Catalyzes the pyruvoyl-dependent decarboxylation of aspartate to produce beta-alanine.</text>
</comment>
<dbReference type="PANTHER" id="PTHR21012:SF0">
    <property type="entry name" value="ASPARTATE 1-DECARBOXYLASE"/>
    <property type="match status" value="1"/>
</dbReference>
<keyword evidence="5 9" id="KW-0865">Zymogen</keyword>
<dbReference type="RefSeq" id="WP_256619881.1">
    <property type="nucleotide sequence ID" value="NZ_JANIBC010000010.1"/>
</dbReference>
<dbReference type="CDD" id="cd06919">
    <property type="entry name" value="Asp_decarbox"/>
    <property type="match status" value="1"/>
</dbReference>
<comment type="subunit">
    <text evidence="9">Heterooctamer of four alpha and four beta subunits.</text>
</comment>
<feature type="binding site" evidence="9 11">
    <location>
        <position position="57"/>
    </location>
    <ligand>
        <name>substrate</name>
    </ligand>
</feature>
<dbReference type="Pfam" id="PF02261">
    <property type="entry name" value="Asp_decarbox"/>
    <property type="match status" value="1"/>
</dbReference>
<dbReference type="HAMAP" id="MF_00446">
    <property type="entry name" value="PanD"/>
    <property type="match status" value="1"/>
</dbReference>
<comment type="cofactor">
    <cofactor evidence="9 10">
        <name>pyruvate</name>
        <dbReference type="ChEBI" id="CHEBI:15361"/>
    </cofactor>
    <text evidence="9 10">Binds 1 pyruvoyl group covalently per subunit.</text>
</comment>
<evidence type="ECO:0000256" key="5">
    <source>
        <dbReference type="ARBA" id="ARBA00023145"/>
    </source>
</evidence>
<comment type="similarity">
    <text evidence="9">Belongs to the PanD family.</text>
</comment>
<gene>
    <name evidence="9" type="primary">panD</name>
    <name evidence="14" type="ORF">NOG11_11345</name>
</gene>
<keyword evidence="4 9" id="KW-0068">Autocatalytic cleavage</keyword>
<evidence type="ECO:0000313" key="14">
    <source>
        <dbReference type="EMBL" id="MCQ8185984.1"/>
    </source>
</evidence>
<evidence type="ECO:0000256" key="4">
    <source>
        <dbReference type="ARBA" id="ARBA00022813"/>
    </source>
</evidence>
<evidence type="ECO:0000256" key="9">
    <source>
        <dbReference type="HAMAP-Rule" id="MF_00446"/>
    </source>
</evidence>
<evidence type="ECO:0000256" key="1">
    <source>
        <dbReference type="ARBA" id="ARBA00022490"/>
    </source>
</evidence>
<keyword evidence="8 9" id="KW-0670">Pyruvate</keyword>
<dbReference type="AlphaFoldDB" id="A0A9X2RIH0"/>
<dbReference type="GO" id="GO:0015940">
    <property type="term" value="P:pantothenate biosynthetic process"/>
    <property type="evidence" value="ECO:0007669"/>
    <property type="project" value="UniProtKB-UniRule"/>
</dbReference>
<keyword evidence="2 9" id="KW-0566">Pantothenate biosynthesis</keyword>
<accession>A0A9X2RIH0</accession>
<evidence type="ECO:0000256" key="2">
    <source>
        <dbReference type="ARBA" id="ARBA00022655"/>
    </source>
</evidence>
<sequence>MRLTMLKAKLHQATLTMTDLHYEGSIAIDTELMEAVGLLPNEKVDVWNITNGARLTTYALPAEAGSRQIMLNGAAARHAHAGDRVIITAFCEVDAEEAETHRPVVALMNEDNSVKEVIRG</sequence>
<dbReference type="SUPFAM" id="SSF50692">
    <property type="entry name" value="ADC-like"/>
    <property type="match status" value="1"/>
</dbReference>
<reference evidence="14" key="1">
    <citation type="submission" date="2022-07" db="EMBL/GenBank/DDBJ databases">
        <title>Parvularcula maris sp. nov., an algicidal bacterium isolated from seawater.</title>
        <authorList>
            <person name="Li F."/>
        </authorList>
    </citation>
    <scope>NUCLEOTIDE SEQUENCE</scope>
    <source>
        <strain evidence="14">BGMRC 0090</strain>
    </source>
</reference>
<feature type="chain" id="PRO_5041028265" description="Aspartate 1-decarboxylase beta chain" evidence="9 13">
    <location>
        <begin position="1"/>
        <end position="24"/>
    </location>
</feature>
<comment type="caution">
    <text evidence="14">The sequence shown here is derived from an EMBL/GenBank/DDBJ whole genome shotgun (WGS) entry which is preliminary data.</text>
</comment>
<dbReference type="GO" id="GO:0005829">
    <property type="term" value="C:cytosol"/>
    <property type="evidence" value="ECO:0007669"/>
    <property type="project" value="TreeGrafter"/>
</dbReference>
<keyword evidence="15" id="KW-1185">Reference proteome</keyword>
<dbReference type="EMBL" id="JANIBC010000010">
    <property type="protein sequence ID" value="MCQ8185984.1"/>
    <property type="molecule type" value="Genomic_DNA"/>
</dbReference>
<evidence type="ECO:0000256" key="13">
    <source>
        <dbReference type="PIRSR" id="PIRSR006246-5"/>
    </source>
</evidence>
<comment type="pathway">
    <text evidence="9">Cofactor biosynthesis; (R)-pantothenate biosynthesis; beta-alanine from L-aspartate: step 1/1.</text>
</comment>